<dbReference type="Proteomes" id="UP001178507">
    <property type="component" value="Unassembled WGS sequence"/>
</dbReference>
<feature type="compositionally biased region" description="Basic residues" evidence="1">
    <location>
        <begin position="119"/>
        <end position="146"/>
    </location>
</feature>
<comment type="caution">
    <text evidence="3">The sequence shown here is derived from an EMBL/GenBank/DDBJ whole genome shotgun (WGS) entry which is preliminary data.</text>
</comment>
<evidence type="ECO:0000259" key="2">
    <source>
        <dbReference type="Pfam" id="PF09371"/>
    </source>
</evidence>
<accession>A0AA36JFH4</accession>
<dbReference type="InterPro" id="IPR018974">
    <property type="entry name" value="Tex-like_N"/>
</dbReference>
<evidence type="ECO:0000313" key="3">
    <source>
        <dbReference type="EMBL" id="CAJ1405257.1"/>
    </source>
</evidence>
<dbReference type="Gene3D" id="1.10.10.650">
    <property type="entry name" value="RuvA domain 2-like"/>
    <property type="match status" value="1"/>
</dbReference>
<dbReference type="AlphaFoldDB" id="A0AA36JFH4"/>
<reference evidence="3" key="1">
    <citation type="submission" date="2023-08" db="EMBL/GenBank/DDBJ databases">
        <authorList>
            <person name="Chen Y."/>
            <person name="Shah S."/>
            <person name="Dougan E. K."/>
            <person name="Thang M."/>
            <person name="Chan C."/>
        </authorList>
    </citation>
    <scope>NUCLEOTIDE SEQUENCE</scope>
</reference>
<dbReference type="InterPro" id="IPR023319">
    <property type="entry name" value="Tex-like_HTH_dom_sf"/>
</dbReference>
<dbReference type="SUPFAM" id="SSF158832">
    <property type="entry name" value="Tex N-terminal region-like"/>
    <property type="match status" value="1"/>
</dbReference>
<gene>
    <name evidence="3" type="ORF">EVOR1521_LOCUS27530</name>
</gene>
<dbReference type="Pfam" id="PF09371">
    <property type="entry name" value="Tex_N"/>
    <property type="match status" value="1"/>
</dbReference>
<protein>
    <recommendedName>
        <fullName evidence="2">Tex-like protein N-terminal domain-containing protein</fullName>
    </recommendedName>
</protein>
<name>A0AA36JFH4_9DINO</name>
<feature type="domain" description="Tex-like protein N-terminal" evidence="2">
    <location>
        <begin position="207"/>
        <end position="277"/>
    </location>
</feature>
<organism evidence="3 4">
    <name type="scientific">Effrenium voratum</name>
    <dbReference type="NCBI Taxonomy" id="2562239"/>
    <lineage>
        <taxon>Eukaryota</taxon>
        <taxon>Sar</taxon>
        <taxon>Alveolata</taxon>
        <taxon>Dinophyceae</taxon>
        <taxon>Suessiales</taxon>
        <taxon>Symbiodiniaceae</taxon>
        <taxon>Effrenium</taxon>
    </lineage>
</organism>
<keyword evidence="4" id="KW-1185">Reference proteome</keyword>
<evidence type="ECO:0000313" key="4">
    <source>
        <dbReference type="Proteomes" id="UP001178507"/>
    </source>
</evidence>
<proteinExistence type="predicted"/>
<evidence type="ECO:0000256" key="1">
    <source>
        <dbReference type="SAM" id="MobiDB-lite"/>
    </source>
</evidence>
<dbReference type="EMBL" id="CAUJNA010003576">
    <property type="protein sequence ID" value="CAJ1405257.1"/>
    <property type="molecule type" value="Genomic_DNA"/>
</dbReference>
<feature type="region of interest" description="Disordered" evidence="1">
    <location>
        <begin position="86"/>
        <end position="190"/>
    </location>
</feature>
<dbReference type="FunFam" id="1.10.10.650:FF:000001">
    <property type="entry name" value="S1 RNA-binding domain 1"/>
    <property type="match status" value="1"/>
</dbReference>
<sequence>MSPSSPFRCEAEEKATSLVAKALRRGAKSKAKAKPAARPTEAFGVPAECATTSALCKDELKEDLANANLSEIASSLLWLRRTLQRAAEPKQTSQDGEQKPAQGLREVCVGKTGPPARTAKAKTKVRARATRAAPKAKAKRRFRFARRSMGAPFGQSKRPRAQAVNPTDPAKHAKTTTAEMDSESATPNVSEAQKLLGGPSLVAQDLAGWVARQVGLDSSHVGGAVRLFQDGATLPFIARYRKEQTGAMGEEALRRVERELARATDLERRRGRVAAALHRGQNLTPSLQETLLQAETMEDIDAVWAPCKAKKSCAQGMGEDPGKPSVHVNPALQSFGTRSELDEIYTSLQGCSALVDMLVSFGDATPPLARSEPSALHRQAESVWTSALLPGQKVLPAEHAAYALEGLAEQFGLKVELEGAHLDAVKQRAYSFAGGHDGMTLEQFEKLCGLLRMVGVSLL</sequence>
<feature type="compositionally biased region" description="Polar residues" evidence="1">
    <location>
        <begin position="175"/>
        <end position="190"/>
    </location>
</feature>